<dbReference type="Proteomes" id="UP001222118">
    <property type="component" value="Chromosome"/>
</dbReference>
<organism evidence="1 2">
    <name type="scientific">Devosia rhodophyticola</name>
    <dbReference type="NCBI Taxonomy" id="3026423"/>
    <lineage>
        <taxon>Bacteria</taxon>
        <taxon>Pseudomonadati</taxon>
        <taxon>Pseudomonadota</taxon>
        <taxon>Alphaproteobacteria</taxon>
        <taxon>Hyphomicrobiales</taxon>
        <taxon>Devosiaceae</taxon>
        <taxon>Devosia</taxon>
    </lineage>
</organism>
<evidence type="ECO:0000313" key="2">
    <source>
        <dbReference type="Proteomes" id="UP001222118"/>
    </source>
</evidence>
<protein>
    <submittedName>
        <fullName evidence="1">Uncharacterized protein</fullName>
    </submittedName>
</protein>
<dbReference type="Gene3D" id="3.40.50.2300">
    <property type="match status" value="1"/>
</dbReference>
<keyword evidence="2" id="KW-1185">Reference proteome</keyword>
<evidence type="ECO:0000313" key="1">
    <source>
        <dbReference type="EMBL" id="WDR07190.1"/>
    </source>
</evidence>
<accession>A0ABY7Z0L0</accession>
<gene>
    <name evidence="1" type="ORF">PSQ90_07125</name>
</gene>
<dbReference type="RefSeq" id="WP_282212703.1">
    <property type="nucleotide sequence ID" value="NZ_CP118247.1"/>
</dbReference>
<dbReference type="EMBL" id="CP118247">
    <property type="protein sequence ID" value="WDR07190.1"/>
    <property type="molecule type" value="Genomic_DNA"/>
</dbReference>
<dbReference type="InterPro" id="IPR011006">
    <property type="entry name" value="CheY-like_superfamily"/>
</dbReference>
<dbReference type="SUPFAM" id="SSF52172">
    <property type="entry name" value="CheY-like"/>
    <property type="match status" value="1"/>
</dbReference>
<sequence>MPGLPLPSNSRSRTPVCYFLFSAVGEVESLRSAAEAIRFAPSRKVRFSPLIYFTESPSLDTIQQCANLGFDDVITIPFAPARLAERISRQVNTSLVYYETSSYFGPDRRERQVLTPPPGEMRAGGRYRRLEIMRSLVSGISVVRDEFCEVI</sequence>
<name>A0ABY7Z0L0_9HYPH</name>
<reference evidence="1 2" key="1">
    <citation type="submission" date="2023-02" db="EMBL/GenBank/DDBJ databases">
        <title>Devosia chondri sp. nov., isolated from the phycosphere of marine algae.</title>
        <authorList>
            <person name="Kim J.M."/>
            <person name="Lee J.K."/>
            <person name="Choi B.J."/>
            <person name="Bayburt H."/>
            <person name="Jeon C.O."/>
        </authorList>
    </citation>
    <scope>NUCLEOTIDE SEQUENCE [LARGE SCALE GENOMIC DNA]</scope>
    <source>
        <strain evidence="1 2">G2-5</strain>
    </source>
</reference>
<proteinExistence type="predicted"/>